<organism evidence="3 4">
    <name type="scientific">Portunus trituberculatus</name>
    <name type="common">Swimming crab</name>
    <name type="synonym">Neptunus trituberculatus</name>
    <dbReference type="NCBI Taxonomy" id="210409"/>
    <lineage>
        <taxon>Eukaryota</taxon>
        <taxon>Metazoa</taxon>
        <taxon>Ecdysozoa</taxon>
        <taxon>Arthropoda</taxon>
        <taxon>Crustacea</taxon>
        <taxon>Multicrustacea</taxon>
        <taxon>Malacostraca</taxon>
        <taxon>Eumalacostraca</taxon>
        <taxon>Eucarida</taxon>
        <taxon>Decapoda</taxon>
        <taxon>Pleocyemata</taxon>
        <taxon>Brachyura</taxon>
        <taxon>Eubrachyura</taxon>
        <taxon>Portunoidea</taxon>
        <taxon>Portunidae</taxon>
        <taxon>Portuninae</taxon>
        <taxon>Portunus</taxon>
    </lineage>
</organism>
<dbReference type="OrthoDB" id="6336944at2759"/>
<comment type="caution">
    <text evidence="3">The sequence shown here is derived from an EMBL/GenBank/DDBJ whole genome shotgun (WGS) entry which is preliminary data.</text>
</comment>
<gene>
    <name evidence="3" type="primary">Ptprd_0</name>
    <name evidence="3" type="ORF">E2C01_012284</name>
</gene>
<keyword evidence="3" id="KW-0675">Receptor</keyword>
<dbReference type="AlphaFoldDB" id="A0A5B7DDA9"/>
<dbReference type="PANTHER" id="PTHR46708">
    <property type="entry name" value="TENASCIN"/>
    <property type="match status" value="1"/>
</dbReference>
<dbReference type="InterPro" id="IPR003961">
    <property type="entry name" value="FN3_dom"/>
</dbReference>
<evidence type="ECO:0000313" key="4">
    <source>
        <dbReference type="Proteomes" id="UP000324222"/>
    </source>
</evidence>
<feature type="domain" description="Fibronectin type-III" evidence="2">
    <location>
        <begin position="80"/>
        <end position="173"/>
    </location>
</feature>
<evidence type="ECO:0000259" key="2">
    <source>
        <dbReference type="PROSITE" id="PS50853"/>
    </source>
</evidence>
<dbReference type="Pfam" id="PF00041">
    <property type="entry name" value="fn3"/>
    <property type="match status" value="1"/>
</dbReference>
<protein>
    <submittedName>
        <fullName evidence="3">Receptor-type tyrosine-protein phosphatase delta</fullName>
    </submittedName>
</protein>
<keyword evidence="4" id="KW-1185">Reference proteome</keyword>
<dbReference type="SUPFAM" id="SSF49265">
    <property type="entry name" value="Fibronectin type III"/>
    <property type="match status" value="2"/>
</dbReference>
<evidence type="ECO:0000256" key="1">
    <source>
        <dbReference type="ARBA" id="ARBA00022737"/>
    </source>
</evidence>
<dbReference type="InterPro" id="IPR050991">
    <property type="entry name" value="ECM_Regulatory_Proteins"/>
</dbReference>
<dbReference type="PANTHER" id="PTHR46708:SF2">
    <property type="entry name" value="FIBRONECTIN TYPE-III DOMAIN-CONTAINING PROTEIN"/>
    <property type="match status" value="1"/>
</dbReference>
<reference evidence="3 4" key="1">
    <citation type="submission" date="2019-05" db="EMBL/GenBank/DDBJ databases">
        <title>Another draft genome of Portunus trituberculatus and its Hox gene families provides insights of decapod evolution.</title>
        <authorList>
            <person name="Jeong J.-H."/>
            <person name="Song I."/>
            <person name="Kim S."/>
            <person name="Choi T."/>
            <person name="Kim D."/>
            <person name="Ryu S."/>
            <person name="Kim W."/>
        </authorList>
    </citation>
    <scope>NUCLEOTIDE SEQUENCE [LARGE SCALE GENOMIC DNA]</scope>
    <source>
        <tissue evidence="3">Muscle</tissue>
    </source>
</reference>
<dbReference type="InterPro" id="IPR036116">
    <property type="entry name" value="FN3_sf"/>
</dbReference>
<feature type="domain" description="Fibronectin type-III" evidence="2">
    <location>
        <begin position="176"/>
        <end position="268"/>
    </location>
</feature>
<sequence>MQSRPSINKNGKIVTTKYKWMISIHDNEIKYQEIEILADNYATVSDLKACKSYTFLVSAVSPEEAQGSTETVKTVMEETEPTTVTSVKATALNASSVEVVWVPAIIEECVHHYLVCITHLTSLVQECHNDTDLQQTFTGLEACVDYEVTVTPVSPSGNLGSFTYDLSRTTDLRPGPPTNLKVTDTNAHSALVTFGPPLEHPLCVIQYDIEVEEMGSVKSIKTHSASVLLQQLLSGLNACSDHEVRISAVTPSGLESEKANVNFTTSEDTPSAPRALTHITVTVDQVELHWFAPLTNRLCVDMYKVSWTSGSDSGNTDYTPSGYPPEVKPKEPVGLVGKHCSASTLNMPENVVPADRLS</sequence>
<dbReference type="PROSITE" id="PS50853">
    <property type="entry name" value="FN3"/>
    <property type="match status" value="2"/>
</dbReference>
<dbReference type="EMBL" id="VSRR010000764">
    <property type="protein sequence ID" value="MPC19371.1"/>
    <property type="molecule type" value="Genomic_DNA"/>
</dbReference>
<proteinExistence type="predicted"/>
<evidence type="ECO:0000313" key="3">
    <source>
        <dbReference type="EMBL" id="MPC19371.1"/>
    </source>
</evidence>
<dbReference type="Gene3D" id="2.60.40.10">
    <property type="entry name" value="Immunoglobulins"/>
    <property type="match status" value="3"/>
</dbReference>
<accession>A0A5B7DDA9</accession>
<dbReference type="Proteomes" id="UP000324222">
    <property type="component" value="Unassembled WGS sequence"/>
</dbReference>
<name>A0A5B7DDA9_PORTR</name>
<dbReference type="CDD" id="cd00063">
    <property type="entry name" value="FN3"/>
    <property type="match status" value="1"/>
</dbReference>
<dbReference type="SMART" id="SM00060">
    <property type="entry name" value="FN3"/>
    <property type="match status" value="3"/>
</dbReference>
<dbReference type="InterPro" id="IPR013783">
    <property type="entry name" value="Ig-like_fold"/>
</dbReference>
<keyword evidence="1" id="KW-0677">Repeat</keyword>